<dbReference type="InterPro" id="IPR036249">
    <property type="entry name" value="Thioredoxin-like_sf"/>
</dbReference>
<dbReference type="PANTHER" id="PTHR46762:SF1">
    <property type="entry name" value="NUCLEOREDOXIN-LIKE PROTEIN 2"/>
    <property type="match status" value="1"/>
</dbReference>
<dbReference type="Pfam" id="PF13905">
    <property type="entry name" value="Thioredoxin_8"/>
    <property type="match status" value="1"/>
</dbReference>
<proteinExistence type="predicted"/>
<gene>
    <name evidence="2" type="ORF">JD844_009041</name>
</gene>
<organism evidence="2 3">
    <name type="scientific">Phrynosoma platyrhinos</name>
    <name type="common">Desert horned lizard</name>
    <dbReference type="NCBI Taxonomy" id="52577"/>
    <lineage>
        <taxon>Eukaryota</taxon>
        <taxon>Metazoa</taxon>
        <taxon>Chordata</taxon>
        <taxon>Craniata</taxon>
        <taxon>Vertebrata</taxon>
        <taxon>Euteleostomi</taxon>
        <taxon>Lepidosauria</taxon>
        <taxon>Squamata</taxon>
        <taxon>Bifurcata</taxon>
        <taxon>Unidentata</taxon>
        <taxon>Episquamata</taxon>
        <taxon>Toxicofera</taxon>
        <taxon>Iguania</taxon>
        <taxon>Phrynosomatidae</taxon>
        <taxon>Phrynosomatinae</taxon>
        <taxon>Phrynosoma</taxon>
    </lineage>
</organism>
<dbReference type="EMBL" id="JAIPUX010000439">
    <property type="protein sequence ID" value="KAH0628190.1"/>
    <property type="molecule type" value="Genomic_DNA"/>
</dbReference>
<keyword evidence="3" id="KW-1185">Reference proteome</keyword>
<dbReference type="InterPro" id="IPR012336">
    <property type="entry name" value="Thioredoxin-like_fold"/>
</dbReference>
<evidence type="ECO:0000313" key="2">
    <source>
        <dbReference type="EMBL" id="KAH0628190.1"/>
    </source>
</evidence>
<dbReference type="InterPro" id="IPR013766">
    <property type="entry name" value="Thioredoxin_domain"/>
</dbReference>
<dbReference type="SUPFAM" id="SSF52833">
    <property type="entry name" value="Thioredoxin-like"/>
    <property type="match status" value="1"/>
</dbReference>
<dbReference type="Proteomes" id="UP000826234">
    <property type="component" value="Unassembled WGS sequence"/>
</dbReference>
<sequence length="97" mass="10823">MVDVFSGRLLVNRRGCAVEPEQALENKVVGLYFAAAWCSLCREFTPLLADFYAELAGEAPFEVVFVSSDRSPEEMAASMRDSHGDWLALPFHDPLKQ</sequence>
<dbReference type="Gene3D" id="3.40.30.10">
    <property type="entry name" value="Glutaredoxin"/>
    <property type="match status" value="1"/>
</dbReference>
<feature type="domain" description="Thioredoxin" evidence="1">
    <location>
        <begin position="1"/>
        <end position="97"/>
    </location>
</feature>
<evidence type="ECO:0000259" key="1">
    <source>
        <dbReference type="PROSITE" id="PS51352"/>
    </source>
</evidence>
<protein>
    <recommendedName>
        <fullName evidence="1">Thioredoxin domain-containing protein</fullName>
    </recommendedName>
</protein>
<dbReference type="InterPro" id="IPR029519">
    <property type="entry name" value="RdCVF2"/>
</dbReference>
<comment type="caution">
    <text evidence="2">The sequence shown here is derived from an EMBL/GenBank/DDBJ whole genome shotgun (WGS) entry which is preliminary data.</text>
</comment>
<dbReference type="PROSITE" id="PS51352">
    <property type="entry name" value="THIOREDOXIN_2"/>
    <property type="match status" value="1"/>
</dbReference>
<reference evidence="2 3" key="1">
    <citation type="journal article" date="2022" name="Gigascience">
        <title>A chromosome-level genome assembly and annotation of the desert horned lizard, Phrynosoma platyrhinos, provides insight into chromosomal rearrangements among reptiles.</title>
        <authorList>
            <person name="Koochekian N."/>
            <person name="Ascanio A."/>
            <person name="Farleigh K."/>
            <person name="Card D.C."/>
            <person name="Schield D.R."/>
            <person name="Castoe T.A."/>
            <person name="Jezkova T."/>
        </authorList>
    </citation>
    <scope>NUCLEOTIDE SEQUENCE [LARGE SCALE GENOMIC DNA]</scope>
    <source>
        <strain evidence="2">NK-2021</strain>
    </source>
</reference>
<dbReference type="PANTHER" id="PTHR46762">
    <property type="entry name" value="NUCLEOREDOXIN-LIKE PROTEIN 2"/>
    <property type="match status" value="1"/>
</dbReference>
<name>A0ABQ7TFI5_PHRPL</name>
<accession>A0ABQ7TFI5</accession>
<evidence type="ECO:0000313" key="3">
    <source>
        <dbReference type="Proteomes" id="UP000826234"/>
    </source>
</evidence>